<dbReference type="InterPro" id="IPR035979">
    <property type="entry name" value="RBD_domain_sf"/>
</dbReference>
<accession>A0A8H7QAW0</accession>
<dbReference type="SUPFAM" id="SSF68906">
    <property type="entry name" value="SAP domain"/>
    <property type="match status" value="1"/>
</dbReference>
<dbReference type="SUPFAM" id="SSF54928">
    <property type="entry name" value="RNA-binding domain, RBD"/>
    <property type="match status" value="1"/>
</dbReference>
<dbReference type="InterPro" id="IPR032552">
    <property type="entry name" value="RSB_motif"/>
</dbReference>
<feature type="compositionally biased region" description="Basic and acidic residues" evidence="1">
    <location>
        <begin position="65"/>
        <end position="79"/>
    </location>
</feature>
<evidence type="ECO:0000313" key="3">
    <source>
        <dbReference type="EMBL" id="KAG2189123.1"/>
    </source>
</evidence>
<dbReference type="SMART" id="SM00513">
    <property type="entry name" value="SAP"/>
    <property type="match status" value="1"/>
</dbReference>
<name>A0A8H7QAW0_9FUNG</name>
<feature type="domain" description="SAP" evidence="2">
    <location>
        <begin position="7"/>
        <end position="41"/>
    </location>
</feature>
<dbReference type="InterPro" id="IPR003034">
    <property type="entry name" value="SAP_dom"/>
</dbReference>
<keyword evidence="4" id="KW-1185">Reference proteome</keyword>
<feature type="compositionally biased region" description="Basic and acidic residues" evidence="1">
    <location>
        <begin position="154"/>
        <end position="165"/>
    </location>
</feature>
<dbReference type="Gene3D" id="1.10.720.30">
    <property type="entry name" value="SAP domain"/>
    <property type="match status" value="1"/>
</dbReference>
<dbReference type="CDD" id="cd12432">
    <property type="entry name" value="RRM_ACINU"/>
    <property type="match status" value="1"/>
</dbReference>
<dbReference type="Pfam" id="PF02037">
    <property type="entry name" value="SAP"/>
    <property type="match status" value="1"/>
</dbReference>
<dbReference type="Pfam" id="PF16294">
    <property type="entry name" value="RSB_motif"/>
    <property type="match status" value="1"/>
</dbReference>
<gene>
    <name evidence="3" type="ORF">INT44_004265</name>
</gene>
<dbReference type="GO" id="GO:0003676">
    <property type="term" value="F:nucleic acid binding"/>
    <property type="evidence" value="ECO:0007669"/>
    <property type="project" value="InterPro"/>
</dbReference>
<dbReference type="EMBL" id="JAEPRA010000001">
    <property type="protein sequence ID" value="KAG2189123.1"/>
    <property type="molecule type" value="Genomic_DNA"/>
</dbReference>
<dbReference type="Gene3D" id="3.30.70.330">
    <property type="match status" value="1"/>
</dbReference>
<sequence>MALPEDLSKLRVVDLKEELTKRNLPTKGKKDELIARLQEALDQTDDNNDAEIAPEATEVQASDATVEKASEPEKEKEEAPLSTIPIPEESTSELATDDTAPAGNVWPDDPAVENNSYDFQGSVEKQIEHDHSPVITKESGFVHPDTTVENMEEDDKRGSKRKGDEIDASNEAAKRSKVHEEANSTTAQPESVTTSSQRVEQPDSTAGTQKQEIDTASKELESEPVETNAVYIKGFVRPLVLRHAEELVKKYGNVKKFWMDSIKTHCYVIYETVEDASAAHKNIDNIVFPSDTGRTLHVGSLSESKAEEMIVLEKEAAEKRIKFDWELAIQALPSVIAPPTEEPKATEEIASPGARKSRLGGIEQVSKQLQRAAAQTDKPSNIVLPKQQAESITTTSLRARTVKVLSLDELFQKTKTLPALYFQPVSEDVAAKRLESMQRNGATTN</sequence>
<dbReference type="InterPro" id="IPR012677">
    <property type="entry name" value="Nucleotide-bd_a/b_plait_sf"/>
</dbReference>
<organism evidence="3 4">
    <name type="scientific">Umbelopsis vinacea</name>
    <dbReference type="NCBI Taxonomy" id="44442"/>
    <lineage>
        <taxon>Eukaryota</taxon>
        <taxon>Fungi</taxon>
        <taxon>Fungi incertae sedis</taxon>
        <taxon>Mucoromycota</taxon>
        <taxon>Mucoromycotina</taxon>
        <taxon>Umbelopsidomycetes</taxon>
        <taxon>Umbelopsidales</taxon>
        <taxon>Umbelopsidaceae</taxon>
        <taxon>Umbelopsis</taxon>
    </lineage>
</organism>
<dbReference type="InterPro" id="IPR034257">
    <property type="entry name" value="Acinus_RRM"/>
</dbReference>
<evidence type="ECO:0000259" key="2">
    <source>
        <dbReference type="PROSITE" id="PS50800"/>
    </source>
</evidence>
<dbReference type="Proteomes" id="UP000612746">
    <property type="component" value="Unassembled WGS sequence"/>
</dbReference>
<evidence type="ECO:0000313" key="4">
    <source>
        <dbReference type="Proteomes" id="UP000612746"/>
    </source>
</evidence>
<proteinExistence type="predicted"/>
<reference evidence="3" key="1">
    <citation type="submission" date="2020-12" db="EMBL/GenBank/DDBJ databases">
        <title>Metabolic potential, ecology and presence of endohyphal bacteria is reflected in genomic diversity of Mucoromycotina.</title>
        <authorList>
            <person name="Muszewska A."/>
            <person name="Okrasinska A."/>
            <person name="Steczkiewicz K."/>
            <person name="Drgas O."/>
            <person name="Orlowska M."/>
            <person name="Perlinska-Lenart U."/>
            <person name="Aleksandrzak-Piekarczyk T."/>
            <person name="Szatraj K."/>
            <person name="Zielenkiewicz U."/>
            <person name="Pilsyk S."/>
            <person name="Malc E."/>
            <person name="Mieczkowski P."/>
            <person name="Kruszewska J.S."/>
            <person name="Biernat P."/>
            <person name="Pawlowska J."/>
        </authorList>
    </citation>
    <scope>NUCLEOTIDE SEQUENCE</scope>
    <source>
        <strain evidence="3">WA0000051536</strain>
    </source>
</reference>
<feature type="compositionally biased region" description="Basic and acidic residues" evidence="1">
    <location>
        <begin position="211"/>
        <end position="221"/>
    </location>
</feature>
<dbReference type="PANTHER" id="PTHR47031:SF3">
    <property type="entry name" value="SAP DOMAIN-CONTAINING PROTEIN"/>
    <property type="match status" value="1"/>
</dbReference>
<dbReference type="AlphaFoldDB" id="A0A8H7QAW0"/>
<dbReference type="OrthoDB" id="5348404at2759"/>
<protein>
    <recommendedName>
        <fullName evidence="2">SAP domain-containing protein</fullName>
    </recommendedName>
</protein>
<dbReference type="PANTHER" id="PTHR47031">
    <property type="entry name" value="SAP DNA-BINDING DOMAIN-CONTAINING PROTEIN"/>
    <property type="match status" value="1"/>
</dbReference>
<feature type="compositionally biased region" description="Polar residues" evidence="1">
    <location>
        <begin position="183"/>
        <end position="210"/>
    </location>
</feature>
<dbReference type="PROSITE" id="PS50800">
    <property type="entry name" value="SAP"/>
    <property type="match status" value="1"/>
</dbReference>
<comment type="caution">
    <text evidence="3">The sequence shown here is derived from an EMBL/GenBank/DDBJ whole genome shotgun (WGS) entry which is preliminary data.</text>
</comment>
<evidence type="ECO:0000256" key="1">
    <source>
        <dbReference type="SAM" id="MobiDB-lite"/>
    </source>
</evidence>
<dbReference type="InterPro" id="IPR036361">
    <property type="entry name" value="SAP_dom_sf"/>
</dbReference>
<feature type="compositionally biased region" description="Basic and acidic residues" evidence="1">
    <location>
        <begin position="172"/>
        <end position="182"/>
    </location>
</feature>
<feature type="region of interest" description="Disordered" evidence="1">
    <location>
        <begin position="39"/>
        <end position="223"/>
    </location>
</feature>